<gene>
    <name evidence="2" type="ORF">Tco_1040804</name>
</gene>
<sequence length="288" mass="31920">MIRKSAELMWKSFEIFSRSVLDFIIKSLMNLLLMRKLSHSSRNLATKEISDLLPRCLQTTCTNLGEPLLPSSTNVFRGKPQISCSRLTTPRFTKAIIQHFISKDKSISMRNKMFMHIVRDDSILGTLKFVAKSEDNQVYGALIPEVMINLKIQNSDSYKIYLAFATGKATPKKARKDTPGVSVSKKKAPAKAERNEGIVLLSEAALLVEAGGSGDGAGLEPEVPNEQKGKSIDTHEGIGLKPRVLDVSKADSSESEYESWGVSDDDDDDDKQGDDKITESDDDKNMYL</sequence>
<feature type="compositionally biased region" description="Basic and acidic residues" evidence="1">
    <location>
        <begin position="225"/>
        <end position="252"/>
    </location>
</feature>
<dbReference type="EMBL" id="BQNB010018410">
    <property type="protein sequence ID" value="GJT74079.1"/>
    <property type="molecule type" value="Genomic_DNA"/>
</dbReference>
<evidence type="ECO:0000256" key="1">
    <source>
        <dbReference type="SAM" id="MobiDB-lite"/>
    </source>
</evidence>
<evidence type="ECO:0000313" key="2">
    <source>
        <dbReference type="EMBL" id="GJT74079.1"/>
    </source>
</evidence>
<comment type="caution">
    <text evidence="2">The sequence shown here is derived from an EMBL/GenBank/DDBJ whole genome shotgun (WGS) entry which is preliminary data.</text>
</comment>
<feature type="compositionally biased region" description="Basic and acidic residues" evidence="1">
    <location>
        <begin position="273"/>
        <end position="288"/>
    </location>
</feature>
<name>A0ABQ5GEZ5_9ASTR</name>
<accession>A0ABQ5GEZ5</accession>
<proteinExistence type="predicted"/>
<organism evidence="2 3">
    <name type="scientific">Tanacetum coccineum</name>
    <dbReference type="NCBI Taxonomy" id="301880"/>
    <lineage>
        <taxon>Eukaryota</taxon>
        <taxon>Viridiplantae</taxon>
        <taxon>Streptophyta</taxon>
        <taxon>Embryophyta</taxon>
        <taxon>Tracheophyta</taxon>
        <taxon>Spermatophyta</taxon>
        <taxon>Magnoliopsida</taxon>
        <taxon>eudicotyledons</taxon>
        <taxon>Gunneridae</taxon>
        <taxon>Pentapetalae</taxon>
        <taxon>asterids</taxon>
        <taxon>campanulids</taxon>
        <taxon>Asterales</taxon>
        <taxon>Asteraceae</taxon>
        <taxon>Asteroideae</taxon>
        <taxon>Anthemideae</taxon>
        <taxon>Anthemidinae</taxon>
        <taxon>Tanacetum</taxon>
    </lineage>
</organism>
<reference evidence="2" key="2">
    <citation type="submission" date="2022-01" db="EMBL/GenBank/DDBJ databases">
        <authorList>
            <person name="Yamashiro T."/>
            <person name="Shiraishi A."/>
            <person name="Satake H."/>
            <person name="Nakayama K."/>
        </authorList>
    </citation>
    <scope>NUCLEOTIDE SEQUENCE</scope>
</reference>
<protein>
    <submittedName>
        <fullName evidence="2">Uncharacterized protein</fullName>
    </submittedName>
</protein>
<feature type="compositionally biased region" description="Acidic residues" evidence="1">
    <location>
        <begin position="253"/>
        <end position="272"/>
    </location>
</feature>
<dbReference type="Proteomes" id="UP001151760">
    <property type="component" value="Unassembled WGS sequence"/>
</dbReference>
<reference evidence="2" key="1">
    <citation type="journal article" date="2022" name="Int. J. Mol. Sci.">
        <title>Draft Genome of Tanacetum Coccineum: Genomic Comparison of Closely Related Tanacetum-Family Plants.</title>
        <authorList>
            <person name="Yamashiro T."/>
            <person name="Shiraishi A."/>
            <person name="Nakayama K."/>
            <person name="Satake H."/>
        </authorList>
    </citation>
    <scope>NUCLEOTIDE SEQUENCE</scope>
</reference>
<evidence type="ECO:0000313" key="3">
    <source>
        <dbReference type="Proteomes" id="UP001151760"/>
    </source>
</evidence>
<feature type="region of interest" description="Disordered" evidence="1">
    <location>
        <begin position="212"/>
        <end position="288"/>
    </location>
</feature>
<keyword evidence="3" id="KW-1185">Reference proteome</keyword>